<evidence type="ECO:0000313" key="5">
    <source>
        <dbReference type="EMBL" id="AEK30162.1"/>
    </source>
</evidence>
<dbReference type="SUPFAM" id="SSF53187">
    <property type="entry name" value="Zn-dependent exopeptidases"/>
    <property type="match status" value="1"/>
</dbReference>
<dbReference type="Pfam" id="PF07687">
    <property type="entry name" value="M20_dimer"/>
    <property type="match status" value="1"/>
</dbReference>
<dbReference type="AlphaFoldDB" id="A0A806FV04"/>
<keyword evidence="2" id="KW-0479">Metal-binding</keyword>
<evidence type="ECO:0000256" key="1">
    <source>
        <dbReference type="ARBA" id="ARBA00022670"/>
    </source>
</evidence>
<keyword evidence="1" id="KW-0645">Protease</keyword>
<sequence length="473" mass="50806">MALRNRISHNLESSERTDMILTADQIRARVDADWPQILGVVEDRIALRPISAHGINGEHMRKSAEYVANKLREVGVDAKAVQARDKDGNPSAWEVIGSLEVNPNAPTVLLYAHHDVQPVPDEKEWDTAPFEATLKGDRLYGRGACDDAGGIAIHYGALRALGDQLGVNIKVFIEGEEEMGSASFIPFIEAHHDEFDSDVIIVADSGNWAPDVPSLTTSLRGNATCDVHVKVLGHPVHSGQYGGPVLDANTLASMLIAKMYDEKGELAIPGLMEGEPIGGLQRDLDEADMRAAAGVVDSFTLVGTGSLASRLWTKPSATVIGFDAHPVKDSFNVISPETTFRVSLRVAPQQDPHVAMDAMVDFFEKNAPFGAEVHVEPLEAGMGWAMNPDCEATQDALTSLKEAFGIDPVNKGEGGSIPFIPELQKIFPDAQVLVTGPEDPISNAHSPNESVSVSGLRKDVVAEALLLDKLGRA</sequence>
<evidence type="ECO:0000256" key="2">
    <source>
        <dbReference type="ARBA" id="ARBA00022723"/>
    </source>
</evidence>
<dbReference type="Proteomes" id="UP000008394">
    <property type="component" value="Chromosome"/>
</dbReference>
<reference evidence="5 6" key="1">
    <citation type="journal article" date="2011" name="J. Bacteriol.">
        <title>Genome Sequence of the Probiotic Strain Bifidobacterium animalis subsp. lactis CNCM I-2494.</title>
        <authorList>
            <person name="Chervaux C."/>
            <person name="Grimaldi C."/>
            <person name="Bolotin A."/>
            <person name="Quinquis B."/>
            <person name="Legrain-Raspaud S."/>
            <person name="van Hylckama Vlieg J.E."/>
            <person name="Denariaz G."/>
            <person name="Smokvina T."/>
        </authorList>
    </citation>
    <scope>NUCLEOTIDE SEQUENCE [LARGE SCALE GENOMIC DNA]</scope>
    <source>
        <strain evidence="5 6">CNCM I-2494</strain>
    </source>
</reference>
<dbReference type="InterPro" id="IPR036264">
    <property type="entry name" value="Bact_exopeptidase_dim_dom"/>
</dbReference>
<gene>
    <name evidence="5" type="ORF">BALAC2494_00421</name>
</gene>
<keyword evidence="3 5" id="KW-0378">Hydrolase</keyword>
<dbReference type="KEGG" id="bnm:BALAC2494_00421"/>
<dbReference type="EC" id="3.4.-.-" evidence="5"/>
<proteinExistence type="predicted"/>
<dbReference type="GO" id="GO:0046872">
    <property type="term" value="F:metal ion binding"/>
    <property type="evidence" value="ECO:0007669"/>
    <property type="project" value="UniProtKB-KW"/>
</dbReference>
<protein>
    <submittedName>
        <fullName evidence="5">Peptide hydrolase</fullName>
        <ecNumber evidence="5">3.4.-.-</ecNumber>
    </submittedName>
</protein>
<dbReference type="SUPFAM" id="SSF55031">
    <property type="entry name" value="Bacterial exopeptidase dimerisation domain"/>
    <property type="match status" value="1"/>
</dbReference>
<dbReference type="EMBL" id="CP002915">
    <property type="protein sequence ID" value="AEK30162.1"/>
    <property type="molecule type" value="Genomic_DNA"/>
</dbReference>
<organism evidence="5 6">
    <name type="scientific">Bifidobacterium animalis subsp. lactis CNCM I-2494</name>
    <dbReference type="NCBI Taxonomy" id="1042403"/>
    <lineage>
        <taxon>Bacteria</taxon>
        <taxon>Bacillati</taxon>
        <taxon>Actinomycetota</taxon>
        <taxon>Actinomycetes</taxon>
        <taxon>Bifidobacteriales</taxon>
        <taxon>Bifidobacteriaceae</taxon>
        <taxon>Bifidobacterium</taxon>
    </lineage>
</organism>
<dbReference type="GO" id="GO:0006508">
    <property type="term" value="P:proteolysis"/>
    <property type="evidence" value="ECO:0007669"/>
    <property type="project" value="UniProtKB-KW"/>
</dbReference>
<accession>A0A806FV04</accession>
<dbReference type="PANTHER" id="PTHR43270">
    <property type="entry name" value="BETA-ALA-HIS DIPEPTIDASE"/>
    <property type="match status" value="1"/>
</dbReference>
<name>A0A806FV04_BIFAN</name>
<evidence type="ECO:0000313" key="6">
    <source>
        <dbReference type="Proteomes" id="UP000008394"/>
    </source>
</evidence>
<dbReference type="InterPro" id="IPR051458">
    <property type="entry name" value="Cyt/Met_Dipeptidase"/>
</dbReference>
<dbReference type="InterPro" id="IPR002933">
    <property type="entry name" value="Peptidase_M20"/>
</dbReference>
<dbReference type="Gene3D" id="3.40.630.10">
    <property type="entry name" value="Zn peptidases"/>
    <property type="match status" value="1"/>
</dbReference>
<dbReference type="GO" id="GO:0008233">
    <property type="term" value="F:peptidase activity"/>
    <property type="evidence" value="ECO:0007669"/>
    <property type="project" value="UniProtKB-KW"/>
</dbReference>
<dbReference type="PANTHER" id="PTHR43270:SF12">
    <property type="entry name" value="SUCCINYL-DIAMINOPIMELATE DESUCCINYLASE"/>
    <property type="match status" value="1"/>
</dbReference>
<dbReference type="InterPro" id="IPR011650">
    <property type="entry name" value="Peptidase_M20_dimer"/>
</dbReference>
<dbReference type="Pfam" id="PF01546">
    <property type="entry name" value="Peptidase_M20"/>
    <property type="match status" value="1"/>
</dbReference>
<evidence type="ECO:0000256" key="3">
    <source>
        <dbReference type="ARBA" id="ARBA00022801"/>
    </source>
</evidence>
<dbReference type="NCBIfam" id="NF005914">
    <property type="entry name" value="PRK07907.1"/>
    <property type="match status" value="1"/>
</dbReference>
<dbReference type="Gene3D" id="3.30.70.360">
    <property type="match status" value="1"/>
</dbReference>
<feature type="domain" description="Peptidase M20 dimerisation" evidence="4">
    <location>
        <begin position="225"/>
        <end position="368"/>
    </location>
</feature>
<evidence type="ECO:0000259" key="4">
    <source>
        <dbReference type="Pfam" id="PF07687"/>
    </source>
</evidence>